<dbReference type="InterPro" id="IPR020610">
    <property type="entry name" value="Thiolase_AS"/>
</dbReference>
<dbReference type="PROSITE" id="PS00099">
    <property type="entry name" value="THIOLASE_3"/>
    <property type="match status" value="1"/>
</dbReference>
<feature type="domain" description="Thiolase N-terminal" evidence="6">
    <location>
        <begin position="9"/>
        <end position="267"/>
    </location>
</feature>
<comment type="similarity">
    <text evidence="1 5">Belongs to the thiolase-like superfamily. Thiolase family.</text>
</comment>
<dbReference type="SUPFAM" id="SSF53901">
    <property type="entry name" value="Thiolase-like"/>
    <property type="match status" value="2"/>
</dbReference>
<name>A0A137P3B8_CONC2</name>
<dbReference type="Proteomes" id="UP000070444">
    <property type="component" value="Unassembled WGS sequence"/>
</dbReference>
<dbReference type="PROSITE" id="PS00737">
    <property type="entry name" value="THIOLASE_2"/>
    <property type="match status" value="1"/>
</dbReference>
<evidence type="ECO:0000256" key="4">
    <source>
        <dbReference type="PIRSR" id="PIRSR000429-1"/>
    </source>
</evidence>
<feature type="active site" description="Acyl-thioester intermediate" evidence="4">
    <location>
        <position position="92"/>
    </location>
</feature>
<reference evidence="8 9" key="1">
    <citation type="journal article" date="2015" name="Genome Biol. Evol.">
        <title>Phylogenomic analyses indicate that early fungi evolved digesting cell walls of algal ancestors of land plants.</title>
        <authorList>
            <person name="Chang Y."/>
            <person name="Wang S."/>
            <person name="Sekimoto S."/>
            <person name="Aerts A.L."/>
            <person name="Choi C."/>
            <person name="Clum A."/>
            <person name="LaButti K.M."/>
            <person name="Lindquist E.A."/>
            <person name="Yee Ngan C."/>
            <person name="Ohm R.A."/>
            <person name="Salamov A.A."/>
            <person name="Grigoriev I.V."/>
            <person name="Spatafora J.W."/>
            <person name="Berbee M.L."/>
        </authorList>
    </citation>
    <scope>NUCLEOTIDE SEQUENCE [LARGE SCALE GENOMIC DNA]</scope>
    <source>
        <strain evidence="8 9">NRRL 28638</strain>
    </source>
</reference>
<dbReference type="GO" id="GO:0006635">
    <property type="term" value="P:fatty acid beta-oxidation"/>
    <property type="evidence" value="ECO:0007669"/>
    <property type="project" value="TreeGrafter"/>
</dbReference>
<dbReference type="GO" id="GO:0003985">
    <property type="term" value="F:acetyl-CoA C-acetyltransferase activity"/>
    <property type="evidence" value="ECO:0007669"/>
    <property type="project" value="TreeGrafter"/>
</dbReference>
<keyword evidence="2 5" id="KW-0808">Transferase</keyword>
<evidence type="ECO:0000256" key="3">
    <source>
        <dbReference type="ARBA" id="ARBA00023315"/>
    </source>
</evidence>
<organism evidence="8 9">
    <name type="scientific">Conidiobolus coronatus (strain ATCC 28846 / CBS 209.66 / NRRL 28638)</name>
    <name type="common">Delacroixia coronata</name>
    <dbReference type="NCBI Taxonomy" id="796925"/>
    <lineage>
        <taxon>Eukaryota</taxon>
        <taxon>Fungi</taxon>
        <taxon>Fungi incertae sedis</taxon>
        <taxon>Zoopagomycota</taxon>
        <taxon>Entomophthoromycotina</taxon>
        <taxon>Entomophthoromycetes</taxon>
        <taxon>Entomophthorales</taxon>
        <taxon>Ancylistaceae</taxon>
        <taxon>Conidiobolus</taxon>
    </lineage>
</organism>
<keyword evidence="9" id="KW-1185">Reference proteome</keyword>
<dbReference type="GO" id="GO:0005739">
    <property type="term" value="C:mitochondrion"/>
    <property type="evidence" value="ECO:0007669"/>
    <property type="project" value="TreeGrafter"/>
</dbReference>
<proteinExistence type="inferred from homology"/>
<dbReference type="InterPro" id="IPR020617">
    <property type="entry name" value="Thiolase_C"/>
</dbReference>
<dbReference type="Pfam" id="PF02803">
    <property type="entry name" value="Thiolase_C"/>
    <property type="match status" value="1"/>
</dbReference>
<dbReference type="Gene3D" id="3.40.47.10">
    <property type="match status" value="2"/>
</dbReference>
<dbReference type="InterPro" id="IPR020615">
    <property type="entry name" value="Thiolase_acyl_enz_int_AS"/>
</dbReference>
<dbReference type="PANTHER" id="PTHR18919:SF107">
    <property type="entry name" value="ACETYL-COA ACETYLTRANSFERASE, CYTOSOLIC"/>
    <property type="match status" value="1"/>
</dbReference>
<dbReference type="FunFam" id="3.40.47.10:FF:000010">
    <property type="entry name" value="Acetyl-CoA acetyltransferase (Thiolase)"/>
    <property type="match status" value="1"/>
</dbReference>
<feature type="active site" description="Proton acceptor" evidence="4">
    <location>
        <position position="384"/>
    </location>
</feature>
<feature type="domain" description="Thiolase C-terminal" evidence="7">
    <location>
        <begin position="276"/>
        <end position="396"/>
    </location>
</feature>
<dbReference type="OMA" id="MPEAYVI"/>
<feature type="active site" description="Proton acceptor" evidence="4">
    <location>
        <position position="354"/>
    </location>
</feature>
<accession>A0A137P3B8</accession>
<dbReference type="PIRSF" id="PIRSF000429">
    <property type="entry name" value="Ac-CoA_Ac_transf"/>
    <property type="match status" value="1"/>
</dbReference>
<dbReference type="InterPro" id="IPR016039">
    <property type="entry name" value="Thiolase-like"/>
</dbReference>
<evidence type="ECO:0000256" key="2">
    <source>
        <dbReference type="ARBA" id="ARBA00022679"/>
    </source>
</evidence>
<dbReference type="Pfam" id="PF00108">
    <property type="entry name" value="Thiolase_N"/>
    <property type="match status" value="1"/>
</dbReference>
<gene>
    <name evidence="8" type="ORF">CONCODRAFT_79298</name>
</gene>
<evidence type="ECO:0000256" key="5">
    <source>
        <dbReference type="RuleBase" id="RU003557"/>
    </source>
</evidence>
<protein>
    <submittedName>
        <fullName evidence="8">Thiolase</fullName>
    </submittedName>
</protein>
<dbReference type="AlphaFoldDB" id="A0A137P3B8"/>
<evidence type="ECO:0000259" key="6">
    <source>
        <dbReference type="Pfam" id="PF00108"/>
    </source>
</evidence>
<dbReference type="InterPro" id="IPR020613">
    <property type="entry name" value="Thiolase_CS"/>
</dbReference>
<dbReference type="PROSITE" id="PS00098">
    <property type="entry name" value="THIOLASE_1"/>
    <property type="match status" value="1"/>
</dbReference>
<evidence type="ECO:0000313" key="9">
    <source>
        <dbReference type="Proteomes" id="UP000070444"/>
    </source>
</evidence>
<evidence type="ECO:0000259" key="7">
    <source>
        <dbReference type="Pfam" id="PF02803"/>
    </source>
</evidence>
<dbReference type="PANTHER" id="PTHR18919">
    <property type="entry name" value="ACETYL-COA C-ACYLTRANSFERASE"/>
    <property type="match status" value="1"/>
</dbReference>
<dbReference type="CDD" id="cd00751">
    <property type="entry name" value="thiolase"/>
    <property type="match status" value="1"/>
</dbReference>
<evidence type="ECO:0000256" key="1">
    <source>
        <dbReference type="ARBA" id="ARBA00010982"/>
    </source>
</evidence>
<dbReference type="NCBIfam" id="TIGR01930">
    <property type="entry name" value="AcCoA-C-Actrans"/>
    <property type="match status" value="1"/>
</dbReference>
<evidence type="ECO:0000313" key="8">
    <source>
        <dbReference type="EMBL" id="KXN69468.1"/>
    </source>
</evidence>
<dbReference type="STRING" id="796925.A0A137P3B8"/>
<dbReference type="InterPro" id="IPR020616">
    <property type="entry name" value="Thiolase_N"/>
</dbReference>
<dbReference type="EMBL" id="KQ964533">
    <property type="protein sequence ID" value="KXN69468.1"/>
    <property type="molecule type" value="Genomic_DNA"/>
</dbReference>
<dbReference type="InterPro" id="IPR002155">
    <property type="entry name" value="Thiolase"/>
</dbReference>
<keyword evidence="3 5" id="KW-0012">Acyltransferase</keyword>
<sequence length="400" mass="42122">MASRQTKTFIVAAKRTPFGAFLGSLKGYSATQLGGIAAKAALAELPKNTPVDSVVFGNVCQTSACAPYLARHVGHQAGLDIQVPALTINRLCGSGFQSVINAVQEIRSGDAKVVLTGGSESMSQAPYVLRDARSGTKFGIDLKLEDSLFASLTDRYPTVTPMGITAENLGQKYNISRDDCDQFALISQQRWAAAQASGQFKDEIVPVEVKVKKAKVEMKDDEHPRPQTQIENLKKLPSVFIKDTGLVTAGNASGISDGAAAIVVAGEEAVSQYGLEPMCEIVSYEYVGVEPTIMGIGPVPAIQGALKKAGLTLDQMDLIEVNEAFAAQYLAVEKELGLDRSKTNINGGAIALGHPLAASGSRILTHLAYQLKNKGLKYAIGAACIGGGQGIAVVLKNTKA</sequence>
<dbReference type="OrthoDB" id="5404651at2759"/>